<evidence type="ECO:0000256" key="1">
    <source>
        <dbReference type="SAM" id="MobiDB-lite"/>
    </source>
</evidence>
<dbReference type="Proteomes" id="UP000627838">
    <property type="component" value="Unassembled WGS sequence"/>
</dbReference>
<feature type="region of interest" description="Disordered" evidence="1">
    <location>
        <begin position="321"/>
        <end position="354"/>
    </location>
</feature>
<dbReference type="InterPro" id="IPR003399">
    <property type="entry name" value="Mce/MlaD"/>
</dbReference>
<evidence type="ECO:0000313" key="5">
    <source>
        <dbReference type="Proteomes" id="UP000627838"/>
    </source>
</evidence>
<comment type="caution">
    <text evidence="4">The sequence shown here is derived from an EMBL/GenBank/DDBJ whole genome shotgun (WGS) entry which is preliminary data.</text>
</comment>
<feature type="compositionally biased region" description="Gly residues" evidence="1">
    <location>
        <begin position="321"/>
        <end position="337"/>
    </location>
</feature>
<feature type="domain" description="Mammalian cell entry C-terminal" evidence="3">
    <location>
        <begin position="117"/>
        <end position="292"/>
    </location>
</feature>
<proteinExistence type="predicted"/>
<evidence type="ECO:0000313" key="4">
    <source>
        <dbReference type="EMBL" id="MBE1530982.1"/>
    </source>
</evidence>
<evidence type="ECO:0000259" key="2">
    <source>
        <dbReference type="Pfam" id="PF02470"/>
    </source>
</evidence>
<dbReference type="NCBIfam" id="TIGR00996">
    <property type="entry name" value="Mtu_fam_mce"/>
    <property type="match status" value="1"/>
</dbReference>
<dbReference type="InterPro" id="IPR024516">
    <property type="entry name" value="Mce_C"/>
</dbReference>
<dbReference type="Pfam" id="PF02470">
    <property type="entry name" value="MlaD"/>
    <property type="match status" value="1"/>
</dbReference>
<reference evidence="4 5" key="1">
    <citation type="submission" date="2020-10" db="EMBL/GenBank/DDBJ databases">
        <title>Sequencing the genomes of 1000 actinobacteria strains.</title>
        <authorList>
            <person name="Klenk H.-P."/>
        </authorList>
    </citation>
    <scope>NUCLEOTIDE SEQUENCE [LARGE SCALE GENOMIC DNA]</scope>
    <source>
        <strain evidence="4 5">DSM 46744</strain>
    </source>
</reference>
<dbReference type="RefSeq" id="WP_192757922.1">
    <property type="nucleotide sequence ID" value="NZ_JADBDZ010000001.1"/>
</dbReference>
<dbReference type="EMBL" id="JADBDZ010000001">
    <property type="protein sequence ID" value="MBE1530982.1"/>
    <property type="molecule type" value="Genomic_DNA"/>
</dbReference>
<feature type="domain" description="Mce/MlaD" evidence="2">
    <location>
        <begin position="32"/>
        <end position="105"/>
    </location>
</feature>
<keyword evidence="5" id="KW-1185">Reference proteome</keyword>
<dbReference type="InterPro" id="IPR052336">
    <property type="entry name" value="MlaD_Phospholipid_Transporter"/>
</dbReference>
<organism evidence="4 5">
    <name type="scientific">Actinomadura algeriensis</name>
    <dbReference type="NCBI Taxonomy" id="1679523"/>
    <lineage>
        <taxon>Bacteria</taxon>
        <taxon>Bacillati</taxon>
        <taxon>Actinomycetota</taxon>
        <taxon>Actinomycetes</taxon>
        <taxon>Streptosporangiales</taxon>
        <taxon>Thermomonosporaceae</taxon>
        <taxon>Actinomadura</taxon>
    </lineage>
</organism>
<dbReference type="InterPro" id="IPR005693">
    <property type="entry name" value="Mce"/>
</dbReference>
<name>A0ABR9JKA0_9ACTN</name>
<accession>A0ABR9JKA0</accession>
<protein>
    <submittedName>
        <fullName evidence="4">Phospholipid/cholesterol/gamma-HCH transport system substrate-binding protein</fullName>
    </submittedName>
</protein>
<dbReference type="PANTHER" id="PTHR33371:SF4">
    <property type="entry name" value="INTERMEMBRANE PHOSPHOLIPID TRANSPORT SYSTEM BINDING PROTEIN MLAD"/>
    <property type="match status" value="1"/>
</dbReference>
<dbReference type="PANTHER" id="PTHR33371">
    <property type="entry name" value="INTERMEMBRANE PHOSPHOLIPID TRANSPORT SYSTEM BINDING PROTEIN MLAD-RELATED"/>
    <property type="match status" value="1"/>
</dbReference>
<sequence length="368" mass="38975">MRGLILVLVAVVTVTMSGCSYRTAGAPKGDLTLTAEFDDVQGLVAGHSVQMSDIKVGSVVKVELVEGYRAEVTLSIEDGYRIPQGTRAEIKVTSLLGENFVDLQMPPGRTMDAGPFLADGGAIADTRVQPAFEDVVGQAGPLIKALGGDDLATVVNAGATALDGNGQKLNRTIAKASDLVQVFADQRRALAQSVDQFAKLGRDLAEREDVLSAAPEQIERTTRLLDDNKEKIISAVDELTKAARELNNKVLVGRIERFRELLQDIDPVLAQLGSSRKRLTDLVNGMVEFETKIPLATYDGQLLLYPLLEIVWPDGTPVIPGIGGSTTGGGGGGGSAGGESKKKAGSPQLPEGLEGVLPDLKKILEPRR</sequence>
<dbReference type="PROSITE" id="PS51257">
    <property type="entry name" value="PROKAR_LIPOPROTEIN"/>
    <property type="match status" value="1"/>
</dbReference>
<gene>
    <name evidence="4" type="ORF">H4W34_000815</name>
</gene>
<evidence type="ECO:0000259" key="3">
    <source>
        <dbReference type="Pfam" id="PF11887"/>
    </source>
</evidence>
<dbReference type="Pfam" id="PF11887">
    <property type="entry name" value="Mce4_CUP1"/>
    <property type="match status" value="1"/>
</dbReference>